<dbReference type="Pfam" id="PF00015">
    <property type="entry name" value="MCPsignal"/>
    <property type="match status" value="1"/>
</dbReference>
<dbReference type="GO" id="GO:0006935">
    <property type="term" value="P:chemotaxis"/>
    <property type="evidence" value="ECO:0007669"/>
    <property type="project" value="InterPro"/>
</dbReference>
<evidence type="ECO:0000256" key="6">
    <source>
        <dbReference type="ARBA" id="ARBA00023136"/>
    </source>
</evidence>
<dbReference type="Gene3D" id="1.10.287.950">
    <property type="entry name" value="Methyl-accepting chemotaxis protein"/>
    <property type="match status" value="1"/>
</dbReference>
<evidence type="ECO:0000256" key="8">
    <source>
        <dbReference type="PROSITE-ProRule" id="PRU00284"/>
    </source>
</evidence>
<evidence type="ECO:0000256" key="3">
    <source>
        <dbReference type="ARBA" id="ARBA00022481"/>
    </source>
</evidence>
<keyword evidence="9" id="KW-0175">Coiled coil</keyword>
<feature type="transmembrane region" description="Helical" evidence="10">
    <location>
        <begin position="23"/>
        <end position="44"/>
    </location>
</feature>
<evidence type="ECO:0000256" key="2">
    <source>
        <dbReference type="ARBA" id="ARBA00022475"/>
    </source>
</evidence>
<dbReference type="AlphaFoldDB" id="A0A1I1WH25"/>
<dbReference type="STRING" id="32040.SAMN04489710_109132"/>
<evidence type="ECO:0000256" key="5">
    <source>
        <dbReference type="ARBA" id="ARBA00022989"/>
    </source>
</evidence>
<dbReference type="PANTHER" id="PTHR43531">
    <property type="entry name" value="PROTEIN ICFG"/>
    <property type="match status" value="1"/>
</dbReference>
<evidence type="ECO:0000313" key="14">
    <source>
        <dbReference type="Proteomes" id="UP000199517"/>
    </source>
</evidence>
<dbReference type="SMART" id="SM00283">
    <property type="entry name" value="MA"/>
    <property type="match status" value="1"/>
</dbReference>
<dbReference type="PROSITE" id="PS50111">
    <property type="entry name" value="CHEMOTAXIS_TRANSDUC_2"/>
    <property type="match status" value="1"/>
</dbReference>
<proteinExistence type="inferred from homology"/>
<evidence type="ECO:0000256" key="10">
    <source>
        <dbReference type="SAM" id="Phobius"/>
    </source>
</evidence>
<feature type="transmembrane region" description="Helical" evidence="10">
    <location>
        <begin position="50"/>
        <end position="73"/>
    </location>
</feature>
<keyword evidence="2" id="KW-1003">Cell membrane</keyword>
<name>A0A1I1WH25_9BURK</name>
<dbReference type="InterPro" id="IPR003660">
    <property type="entry name" value="HAMP_dom"/>
</dbReference>
<dbReference type="OrthoDB" id="9054408at2"/>
<keyword evidence="6 10" id="KW-0472">Membrane</keyword>
<sequence length="504" mass="52556">MAAFLPLRPAVQLLRGLRIPAKLALYTATALLGLLAGVAVSAVYGTAAGAWAAVAFGILLVYLSLALAASLTADLDELAQAMEATAGGDLSRSTPPRGRDEPALLAQLLGRMVVTLSSMVADIRSNAALVAHAGQSLATDNRALADRTEQQAANLEETAASVEQLVSAVQQNAQTAQAADRRAGQVRAAADEGTRAMDRAVQSVEAIQQSARRMAEIIGVIDSIAFQTNILALNAAVEAARAGEQGRGFAVVAAEVRTLAQRSGNAAREIRDLIGESVRQVGASADLIRAAGEGISGMAEGIRGMAGNVSEISGSSSAQSTGLAEISAAVRQIDEITQHNAQMVGLAVQQAEALESRAATLSRAVLSFRLQQGTAEEAVALVERASAQRRLAGSREAFLRMVTDPAQPYHDRDMYVFVLDRAGTYLAFGGNPAKVGTRVQDIPGIDGARLVADIVAQAERAPGWVEYGITNPATGKVQTKMSFVRTVDDVYLGCGVYKSLAIRA</sequence>
<dbReference type="CDD" id="cd06225">
    <property type="entry name" value="HAMP"/>
    <property type="match status" value="1"/>
</dbReference>
<keyword evidence="8" id="KW-0807">Transducer</keyword>
<dbReference type="FunFam" id="1.10.287.950:FF:000001">
    <property type="entry name" value="Methyl-accepting chemotaxis sensory transducer"/>
    <property type="match status" value="1"/>
</dbReference>
<feature type="domain" description="HAMP" evidence="12">
    <location>
        <begin position="69"/>
        <end position="121"/>
    </location>
</feature>
<reference evidence="14" key="1">
    <citation type="submission" date="2016-10" db="EMBL/GenBank/DDBJ databases">
        <authorList>
            <person name="Varghese N."/>
            <person name="Submissions S."/>
        </authorList>
    </citation>
    <scope>NUCLEOTIDE SEQUENCE [LARGE SCALE GENOMIC DNA]</scope>
    <source>
        <strain evidence="14">DSM 7481</strain>
    </source>
</reference>
<keyword evidence="4 10" id="KW-0812">Transmembrane</keyword>
<evidence type="ECO:0000259" key="11">
    <source>
        <dbReference type="PROSITE" id="PS50111"/>
    </source>
</evidence>
<evidence type="ECO:0000259" key="12">
    <source>
        <dbReference type="PROSITE" id="PS50885"/>
    </source>
</evidence>
<dbReference type="PANTHER" id="PTHR43531:SF14">
    <property type="entry name" value="METHYL-ACCEPTING CHEMOTAXIS PROTEIN I-RELATED"/>
    <property type="match status" value="1"/>
</dbReference>
<dbReference type="EMBL" id="FOMQ01000009">
    <property type="protein sequence ID" value="SFD94289.1"/>
    <property type="molecule type" value="Genomic_DNA"/>
</dbReference>
<evidence type="ECO:0000256" key="1">
    <source>
        <dbReference type="ARBA" id="ARBA00004651"/>
    </source>
</evidence>
<keyword evidence="14" id="KW-1185">Reference proteome</keyword>
<comment type="subcellular location">
    <subcellularLocation>
        <location evidence="1">Cell membrane</location>
        <topology evidence="1">Multi-pass membrane protein</topology>
    </subcellularLocation>
</comment>
<evidence type="ECO:0000256" key="9">
    <source>
        <dbReference type="SAM" id="Coils"/>
    </source>
</evidence>
<dbReference type="Pfam" id="PF17200">
    <property type="entry name" value="sCache_2"/>
    <property type="match status" value="1"/>
</dbReference>
<dbReference type="Gene3D" id="3.30.450.20">
    <property type="entry name" value="PAS domain"/>
    <property type="match status" value="1"/>
</dbReference>
<dbReference type="SUPFAM" id="SSF58104">
    <property type="entry name" value="Methyl-accepting chemotaxis protein (MCP) signaling domain"/>
    <property type="match status" value="1"/>
</dbReference>
<dbReference type="GO" id="GO:0004888">
    <property type="term" value="F:transmembrane signaling receptor activity"/>
    <property type="evidence" value="ECO:0007669"/>
    <property type="project" value="InterPro"/>
</dbReference>
<evidence type="ECO:0000256" key="7">
    <source>
        <dbReference type="ARBA" id="ARBA00029447"/>
    </source>
</evidence>
<dbReference type="PROSITE" id="PS50885">
    <property type="entry name" value="HAMP"/>
    <property type="match status" value="1"/>
</dbReference>
<dbReference type="GO" id="GO:0005886">
    <property type="term" value="C:plasma membrane"/>
    <property type="evidence" value="ECO:0007669"/>
    <property type="project" value="UniProtKB-SubCell"/>
</dbReference>
<keyword evidence="3" id="KW-0488">Methylation</keyword>
<comment type="similarity">
    <text evidence="7">Belongs to the methyl-accepting chemotaxis (MCP) protein family.</text>
</comment>
<organism evidence="13 14">
    <name type="scientific">Paracidovorax konjaci</name>
    <dbReference type="NCBI Taxonomy" id="32040"/>
    <lineage>
        <taxon>Bacteria</taxon>
        <taxon>Pseudomonadati</taxon>
        <taxon>Pseudomonadota</taxon>
        <taxon>Betaproteobacteria</taxon>
        <taxon>Burkholderiales</taxon>
        <taxon>Comamonadaceae</taxon>
        <taxon>Paracidovorax</taxon>
    </lineage>
</organism>
<dbReference type="InterPro" id="IPR004090">
    <property type="entry name" value="Chemotax_Me-accpt_rcpt"/>
</dbReference>
<dbReference type="SMART" id="SM00304">
    <property type="entry name" value="HAMP"/>
    <property type="match status" value="1"/>
</dbReference>
<dbReference type="Proteomes" id="UP000199517">
    <property type="component" value="Unassembled WGS sequence"/>
</dbReference>
<evidence type="ECO:0000313" key="13">
    <source>
        <dbReference type="EMBL" id="SFD94289.1"/>
    </source>
</evidence>
<keyword evidence="5 10" id="KW-1133">Transmembrane helix</keyword>
<dbReference type="Pfam" id="PF00672">
    <property type="entry name" value="HAMP"/>
    <property type="match status" value="1"/>
</dbReference>
<dbReference type="RefSeq" id="WP_092953630.1">
    <property type="nucleotide sequence ID" value="NZ_FOMQ01000009.1"/>
</dbReference>
<accession>A0A1I1WH25</accession>
<dbReference type="GO" id="GO:0007165">
    <property type="term" value="P:signal transduction"/>
    <property type="evidence" value="ECO:0007669"/>
    <property type="project" value="UniProtKB-KW"/>
</dbReference>
<dbReference type="CDD" id="cd11386">
    <property type="entry name" value="MCP_signal"/>
    <property type="match status" value="1"/>
</dbReference>
<protein>
    <submittedName>
        <fullName evidence="13">Methyl-accepting chemotaxis protein</fullName>
    </submittedName>
</protein>
<dbReference type="InterPro" id="IPR004089">
    <property type="entry name" value="MCPsignal_dom"/>
</dbReference>
<dbReference type="InterPro" id="IPR033480">
    <property type="entry name" value="sCache_2"/>
</dbReference>
<dbReference type="InterPro" id="IPR051310">
    <property type="entry name" value="MCP_chemotaxis"/>
</dbReference>
<feature type="domain" description="Methyl-accepting transducer" evidence="11">
    <location>
        <begin position="126"/>
        <end position="355"/>
    </location>
</feature>
<evidence type="ECO:0000256" key="4">
    <source>
        <dbReference type="ARBA" id="ARBA00022692"/>
    </source>
</evidence>
<feature type="coiled-coil region" evidence="9">
    <location>
        <begin position="138"/>
        <end position="172"/>
    </location>
</feature>
<dbReference type="PRINTS" id="PR00260">
    <property type="entry name" value="CHEMTRNSDUCR"/>
</dbReference>
<gene>
    <name evidence="13" type="ORF">SAMN04489710_109132</name>
</gene>